<evidence type="ECO:0000256" key="5">
    <source>
        <dbReference type="ARBA" id="ARBA00022840"/>
    </source>
</evidence>
<evidence type="ECO:0000313" key="15">
    <source>
        <dbReference type="EMBL" id="RGU89627.1"/>
    </source>
</evidence>
<feature type="region of interest" description="Domain I, interacts with DnaA modulators" evidence="8">
    <location>
        <begin position="1"/>
        <end position="102"/>
    </location>
</feature>
<evidence type="ECO:0000313" key="19">
    <source>
        <dbReference type="Proteomes" id="UP000284651"/>
    </source>
</evidence>
<evidence type="ECO:0000256" key="9">
    <source>
        <dbReference type="NCBIfam" id="TIGR00362"/>
    </source>
</evidence>
<comment type="similarity">
    <text evidence="1 8 11">Belongs to the DnaA family.</text>
</comment>
<evidence type="ECO:0000313" key="16">
    <source>
        <dbReference type="EMBL" id="RGW76694.1"/>
    </source>
</evidence>
<dbReference type="GO" id="GO:0005886">
    <property type="term" value="C:plasma membrane"/>
    <property type="evidence" value="ECO:0007669"/>
    <property type="project" value="TreeGrafter"/>
</dbReference>
<proteinExistence type="inferred from homology"/>
<evidence type="ECO:0000256" key="3">
    <source>
        <dbReference type="ARBA" id="ARBA00022705"/>
    </source>
</evidence>
<keyword evidence="3 8" id="KW-0235">DNA replication</keyword>
<sequence>MSTMSYASIWNETLQKIQESNYFDTHTFNSWISKTTLFKIEDNIAYVAYRSTITFSILKKQKEKELFESTLSEVWGDTLTIQYIHQREMEKMMPEEVVKQRTNVLLENKFNPSYTFENFVEGNSNAEAYAACLACCTQTTSHLFNPLMLYGNSGLGKTHLLHAMGNYLAKEHPECKVIYMYSGDLVSLLIEAMKTKNVHGNTVERVKEQLLDCDYFLIDDIQNLQQHSSSQEIFFTVYNQLIQKNTQIIITSDMHPSEISGLQSRLISRFVSGLTISISKPEFETSKAILKKKIEGREEGVNMSEDVIDYLAGKYSNDVRNLEGTLNRLIFNATLFNPDVIDMDFARKVLIKEPIVSQSDELTIKKIKKAVTRFYGLSYKDLEGKCRQKFIANARHICVYLSRDLLHKSYVSIGQELGGRDHTTISSSYERAKKLIQKDEAFKTAVEKIRSTLDS</sequence>
<comment type="caution">
    <text evidence="8">Lacks conserved residue(s) required for the propagation of feature annotation.</text>
</comment>
<dbReference type="GO" id="GO:0006275">
    <property type="term" value="P:regulation of DNA replication"/>
    <property type="evidence" value="ECO:0007669"/>
    <property type="project" value="UniProtKB-UniRule"/>
</dbReference>
<dbReference type="HAMAP" id="MF_00377">
    <property type="entry name" value="DnaA_bact"/>
    <property type="match status" value="1"/>
</dbReference>
<keyword evidence="4 8" id="KW-0547">Nucleotide-binding</keyword>
<evidence type="ECO:0000256" key="4">
    <source>
        <dbReference type="ARBA" id="ARBA00022741"/>
    </source>
</evidence>
<dbReference type="Proteomes" id="UP000285274">
    <property type="component" value="Unassembled WGS sequence"/>
</dbReference>
<accession>A0A395W4H1</accession>
<protein>
    <recommendedName>
        <fullName evidence="8 9">Chromosomal replication initiator protein DnaA</fullName>
    </recommendedName>
</protein>
<dbReference type="Pfam" id="PF08299">
    <property type="entry name" value="Bac_DnaA_C"/>
    <property type="match status" value="1"/>
</dbReference>
<comment type="domain">
    <text evidence="8">Domain I is involved in oligomerization and binding regulators, domain II is flexibile and of varying length in different bacteria, domain III forms the AAA+ region, while domain IV binds dsDNA.</text>
</comment>
<dbReference type="GeneID" id="66580189"/>
<dbReference type="Gene3D" id="1.10.8.60">
    <property type="match status" value="1"/>
</dbReference>
<evidence type="ECO:0000256" key="7">
    <source>
        <dbReference type="ARBA" id="ARBA00023125"/>
    </source>
</evidence>
<organism evidence="15 18">
    <name type="scientific">Holdemanella biformis</name>
    <dbReference type="NCBI Taxonomy" id="1735"/>
    <lineage>
        <taxon>Bacteria</taxon>
        <taxon>Bacillati</taxon>
        <taxon>Bacillota</taxon>
        <taxon>Erysipelotrichia</taxon>
        <taxon>Erysipelotrichales</taxon>
        <taxon>Erysipelotrichaceae</taxon>
        <taxon>Holdemanella</taxon>
    </lineage>
</organism>
<evidence type="ECO:0000256" key="10">
    <source>
        <dbReference type="RuleBase" id="RU000577"/>
    </source>
</evidence>
<dbReference type="PANTHER" id="PTHR30050:SF2">
    <property type="entry name" value="CHROMOSOMAL REPLICATION INITIATOR PROTEIN DNAA"/>
    <property type="match status" value="1"/>
</dbReference>
<dbReference type="Proteomes" id="UP000285288">
    <property type="component" value="Unassembled WGS sequence"/>
</dbReference>
<dbReference type="NCBIfam" id="TIGR00362">
    <property type="entry name" value="DnaA"/>
    <property type="match status" value="1"/>
</dbReference>
<feature type="binding site" evidence="8">
    <location>
        <position position="154"/>
    </location>
    <ligand>
        <name>ATP</name>
        <dbReference type="ChEBI" id="CHEBI:30616"/>
    </ligand>
</feature>
<dbReference type="GO" id="GO:0008289">
    <property type="term" value="F:lipid binding"/>
    <property type="evidence" value="ECO:0007669"/>
    <property type="project" value="UniProtKB-KW"/>
</dbReference>
<dbReference type="EMBL" id="QRVM01000059">
    <property type="protein sequence ID" value="RGS44694.1"/>
    <property type="molecule type" value="Genomic_DNA"/>
</dbReference>
<dbReference type="PANTHER" id="PTHR30050">
    <property type="entry name" value="CHROMOSOMAL REPLICATION INITIATOR PROTEIN DNAA"/>
    <property type="match status" value="1"/>
</dbReference>
<keyword evidence="2 8" id="KW-0963">Cytoplasm</keyword>
<dbReference type="GO" id="GO:0005737">
    <property type="term" value="C:cytoplasm"/>
    <property type="evidence" value="ECO:0007669"/>
    <property type="project" value="UniProtKB-SubCell"/>
</dbReference>
<dbReference type="EMBL" id="QRYQ01000025">
    <property type="protein sequence ID" value="RGU89627.1"/>
    <property type="molecule type" value="Genomic_DNA"/>
</dbReference>
<evidence type="ECO:0000313" key="14">
    <source>
        <dbReference type="EMBL" id="RGS44694.1"/>
    </source>
</evidence>
<dbReference type="InterPro" id="IPR020591">
    <property type="entry name" value="Chromosome_initiator_DnaA-like"/>
</dbReference>
<evidence type="ECO:0000259" key="12">
    <source>
        <dbReference type="SMART" id="SM00382"/>
    </source>
</evidence>
<evidence type="ECO:0000256" key="1">
    <source>
        <dbReference type="ARBA" id="ARBA00006583"/>
    </source>
</evidence>
<evidence type="ECO:0000313" key="21">
    <source>
        <dbReference type="Proteomes" id="UP000285288"/>
    </source>
</evidence>
<dbReference type="Gene3D" id="3.40.50.300">
    <property type="entry name" value="P-loop containing nucleotide triphosphate hydrolases"/>
    <property type="match status" value="1"/>
</dbReference>
<feature type="binding site" evidence="8">
    <location>
        <position position="156"/>
    </location>
    <ligand>
        <name>ATP</name>
        <dbReference type="ChEBI" id="CHEBI:30616"/>
    </ligand>
</feature>
<dbReference type="Gene3D" id="1.10.1750.10">
    <property type="match status" value="1"/>
</dbReference>
<reference evidence="18 19" key="1">
    <citation type="submission" date="2018-08" db="EMBL/GenBank/DDBJ databases">
        <title>A genome reference for cultivated species of the human gut microbiota.</title>
        <authorList>
            <person name="Zou Y."/>
            <person name="Xue W."/>
            <person name="Luo G."/>
        </authorList>
    </citation>
    <scope>NUCLEOTIDE SEQUENCE [LARGE SCALE GENOMIC DNA]</scope>
    <source>
        <strain evidence="16 19">AF10-31</strain>
        <strain evidence="15 18">AF15-20</strain>
        <strain evidence="14 20">AF22-10AC</strain>
        <strain evidence="17 21">AM42-13AC</strain>
    </source>
</reference>
<dbReference type="CDD" id="cd00009">
    <property type="entry name" value="AAA"/>
    <property type="match status" value="1"/>
</dbReference>
<dbReference type="Gene3D" id="3.30.300.180">
    <property type="match status" value="1"/>
</dbReference>
<dbReference type="EMBL" id="QSGD01000003">
    <property type="protein sequence ID" value="RHB09089.1"/>
    <property type="molecule type" value="Genomic_DNA"/>
</dbReference>
<dbReference type="PRINTS" id="PR00051">
    <property type="entry name" value="DNAA"/>
</dbReference>
<comment type="function">
    <text evidence="8 10">Plays an essential role in the initiation and regulation of chromosomal replication. ATP-DnaA binds to the origin of replication (oriC) to initiate formation of the DNA replication initiation complex once per cell cycle. Binds the DnaA box (a 9 base pair repeat at the origin) and separates the double-stranded (ds)DNA. Forms a right-handed helical filament on oriC DNA; dsDNA binds to the exterior of the filament while single-stranded (ss)DNA is stabiized in the filament's interior. The ATP-DnaA-oriC complex binds and stabilizes one strand of the AT-rich DNA unwinding element (DUE), permitting loading of DNA polymerase. After initiation quickly degrades to an ADP-DnaA complex that is not apt for DNA replication. Binds acidic phospholipids.</text>
</comment>
<comment type="caution">
    <text evidence="15">The sequence shown here is derived from an EMBL/GenBank/DDBJ whole genome shotgun (WGS) entry which is preliminary data.</text>
</comment>
<dbReference type="EMBL" id="QSAT01000002">
    <property type="protein sequence ID" value="RGW76694.1"/>
    <property type="molecule type" value="Genomic_DNA"/>
</dbReference>
<keyword evidence="5 8" id="KW-0067">ATP-binding</keyword>
<name>A0A395W4H1_9FIRM</name>
<dbReference type="SUPFAM" id="SSF48295">
    <property type="entry name" value="TrpR-like"/>
    <property type="match status" value="1"/>
</dbReference>
<dbReference type="InterPro" id="IPR013317">
    <property type="entry name" value="DnaA_dom"/>
</dbReference>
<dbReference type="Proteomes" id="UP000265489">
    <property type="component" value="Unassembled WGS sequence"/>
</dbReference>
<gene>
    <name evidence="8 15" type="primary">dnaA</name>
    <name evidence="17" type="ORF">DW907_01535</name>
    <name evidence="16" type="ORF">DWV56_01035</name>
    <name evidence="15" type="ORF">DWW32_10535</name>
    <name evidence="14" type="ORF">DWX92_10225</name>
</gene>
<evidence type="ECO:0000313" key="18">
    <source>
        <dbReference type="Proteomes" id="UP000265489"/>
    </source>
</evidence>
<dbReference type="InterPro" id="IPR010921">
    <property type="entry name" value="Trp_repressor/repl_initiator"/>
</dbReference>
<comment type="subunit">
    <text evidence="8">Oligomerizes as a right-handed, spiral filament on DNA at oriC.</text>
</comment>
<evidence type="ECO:0000256" key="8">
    <source>
        <dbReference type="HAMAP-Rule" id="MF_00377"/>
    </source>
</evidence>
<dbReference type="Pfam" id="PF00308">
    <property type="entry name" value="Bac_DnaA"/>
    <property type="match status" value="1"/>
</dbReference>
<dbReference type="InterPro" id="IPR003593">
    <property type="entry name" value="AAA+_ATPase"/>
</dbReference>
<feature type="domain" description="Chromosomal replication initiator DnaA C-terminal" evidence="13">
    <location>
        <begin position="363"/>
        <end position="432"/>
    </location>
</feature>
<evidence type="ECO:0000313" key="20">
    <source>
        <dbReference type="Proteomes" id="UP000285274"/>
    </source>
</evidence>
<evidence type="ECO:0000256" key="6">
    <source>
        <dbReference type="ARBA" id="ARBA00023121"/>
    </source>
</evidence>
<dbReference type="InterPro" id="IPR027417">
    <property type="entry name" value="P-loop_NTPase"/>
</dbReference>
<comment type="subcellular location">
    <subcellularLocation>
        <location evidence="8">Cytoplasm</location>
    </subcellularLocation>
</comment>
<dbReference type="AlphaFoldDB" id="A0A395W4H1"/>
<feature type="binding site" evidence="8">
    <location>
        <position position="158"/>
    </location>
    <ligand>
        <name>ATP</name>
        <dbReference type="ChEBI" id="CHEBI:30616"/>
    </ligand>
</feature>
<dbReference type="InterPro" id="IPR038454">
    <property type="entry name" value="DnaA_N_sf"/>
</dbReference>
<dbReference type="RefSeq" id="WP_040466414.1">
    <property type="nucleotide sequence ID" value="NZ_CABLCL010000099.1"/>
</dbReference>
<dbReference type="SMART" id="SM00382">
    <property type="entry name" value="AAA"/>
    <property type="match status" value="1"/>
</dbReference>
<dbReference type="InterPro" id="IPR013159">
    <property type="entry name" value="DnaA_C"/>
</dbReference>
<dbReference type="Proteomes" id="UP000284651">
    <property type="component" value="Unassembled WGS sequence"/>
</dbReference>
<feature type="domain" description="AAA+ ATPase" evidence="12">
    <location>
        <begin position="143"/>
        <end position="282"/>
    </location>
</feature>
<dbReference type="GO" id="GO:0005524">
    <property type="term" value="F:ATP binding"/>
    <property type="evidence" value="ECO:0007669"/>
    <property type="project" value="UniProtKB-UniRule"/>
</dbReference>
<dbReference type="CDD" id="cd06571">
    <property type="entry name" value="Bac_DnaA_C"/>
    <property type="match status" value="1"/>
</dbReference>
<evidence type="ECO:0000256" key="11">
    <source>
        <dbReference type="RuleBase" id="RU004227"/>
    </source>
</evidence>
<keyword evidence="7 8" id="KW-0238">DNA-binding</keyword>
<dbReference type="SUPFAM" id="SSF52540">
    <property type="entry name" value="P-loop containing nucleoside triphosphate hydrolases"/>
    <property type="match status" value="1"/>
</dbReference>
<keyword evidence="6 8" id="KW-0446">Lipid-binding</keyword>
<evidence type="ECO:0000256" key="2">
    <source>
        <dbReference type="ARBA" id="ARBA00022490"/>
    </source>
</evidence>
<dbReference type="GO" id="GO:0003688">
    <property type="term" value="F:DNA replication origin binding"/>
    <property type="evidence" value="ECO:0007669"/>
    <property type="project" value="UniProtKB-UniRule"/>
</dbReference>
<evidence type="ECO:0000259" key="13">
    <source>
        <dbReference type="SMART" id="SM00760"/>
    </source>
</evidence>
<feature type="binding site" evidence="8">
    <location>
        <position position="157"/>
    </location>
    <ligand>
        <name>ATP</name>
        <dbReference type="ChEBI" id="CHEBI:30616"/>
    </ligand>
</feature>
<evidence type="ECO:0000313" key="17">
    <source>
        <dbReference type="EMBL" id="RHB09089.1"/>
    </source>
</evidence>
<dbReference type="GO" id="GO:0006270">
    <property type="term" value="P:DNA replication initiation"/>
    <property type="evidence" value="ECO:0007669"/>
    <property type="project" value="UniProtKB-UniRule"/>
</dbReference>
<feature type="region of interest" description="Domain IV, binds dsDNA" evidence="8">
    <location>
        <begin position="334"/>
        <end position="455"/>
    </location>
</feature>
<dbReference type="SMART" id="SM00760">
    <property type="entry name" value="Bac_DnaA_C"/>
    <property type="match status" value="1"/>
</dbReference>
<dbReference type="InterPro" id="IPR001957">
    <property type="entry name" value="Chromosome_initiator_DnaA"/>
</dbReference>